<accession>A0AAE4VKN1</accession>
<dbReference type="PANTHER" id="PTHR43311">
    <property type="entry name" value="GLUTAMATE--TRNA LIGASE"/>
    <property type="match status" value="1"/>
</dbReference>
<keyword evidence="11" id="KW-1185">Reference proteome</keyword>
<dbReference type="RefSeq" id="WP_322498441.1">
    <property type="nucleotide sequence ID" value="NZ_JARGYU010000001.1"/>
</dbReference>
<dbReference type="InterPro" id="IPR020751">
    <property type="entry name" value="aa-tRNA-synth_I_codon-bd_sub2"/>
</dbReference>
<name>A0AAE4VKN1_9RICK</name>
<dbReference type="PANTHER" id="PTHR43311:SF2">
    <property type="entry name" value="GLUTAMATE--TRNA LIGASE, MITOCHONDRIAL-RELATED"/>
    <property type="match status" value="1"/>
</dbReference>
<sequence>MIIISIFMIISRFAPSPTGLLHIGNIRIALLNWIYTKSFNGKFILRIDDTDKDRSNKNFEDKIIEDLIWLGIEWDLFFRQSERNNRYLDIKEELIRSGYLYPCFETKDELINERNMLRKNGKPPIYIRKYISNNKKNELISLGIKPYWRFKIDYDEDIIWNDMIRGEIKIDPKTISDPILFKENGDPTYTICTVVDDMDHNITNIIRGEDHLTNSATHIKIFSALGVKNYPKLAHIPLVYNKETDISKRSGGGFDIKSLRESGIESMVINSMMALIGTSYDIKPYKNISDLFMISDLNKISKSRILYNRNDLDILNEKYIKSLSYNEIKKRFNNIPEFTHDFWEFIKNNIKNINEVDEWLKICNKKVFLYSPKDKEEKIFLDLCASLLPEGIPDKSTWNIWMEKIKKFSDRSGKNLFMPLRLSLSGKDKGPEMKILISFMSRDLIIYRLRLF</sequence>
<dbReference type="HAMAP" id="MF_00022">
    <property type="entry name" value="Glu_tRNA_synth_type1"/>
    <property type="match status" value="1"/>
</dbReference>
<dbReference type="InterPro" id="IPR014729">
    <property type="entry name" value="Rossmann-like_a/b/a_fold"/>
</dbReference>
<evidence type="ECO:0000313" key="11">
    <source>
        <dbReference type="Proteomes" id="UP001289135"/>
    </source>
</evidence>
<dbReference type="GO" id="GO:0005737">
    <property type="term" value="C:cytoplasm"/>
    <property type="evidence" value="ECO:0007669"/>
    <property type="project" value="UniProtKB-SubCell"/>
</dbReference>
<comment type="caution">
    <text evidence="10">The sequence shown here is derived from an EMBL/GenBank/DDBJ whole genome shotgun (WGS) entry which is preliminary data.</text>
</comment>
<reference evidence="10" key="1">
    <citation type="submission" date="2023-02" db="EMBL/GenBank/DDBJ databases">
        <title>Host association and intracellularity evolved multiple times independently in the Rickettsiales.</title>
        <authorList>
            <person name="Castelli M."/>
            <person name="Nardi T."/>
            <person name="Gammuto L."/>
            <person name="Bellinzona G."/>
            <person name="Sabaneyeva E."/>
            <person name="Potekhin A."/>
            <person name="Serra V."/>
            <person name="Petroni G."/>
            <person name="Sassera D."/>
        </authorList>
    </citation>
    <scope>NUCLEOTIDE SEQUENCE</scope>
    <source>
        <strain evidence="10">USBL-36I1</strain>
    </source>
</reference>
<evidence type="ECO:0000256" key="1">
    <source>
        <dbReference type="ARBA" id="ARBA00007894"/>
    </source>
</evidence>
<evidence type="ECO:0000256" key="6">
    <source>
        <dbReference type="ARBA" id="ARBA00022917"/>
    </source>
</evidence>
<comment type="function">
    <text evidence="8">Catalyzes the attachment of glutamate to tRNA(Glu) in a two-step reaction: glutamate is first activated by ATP to form Glu-AMP and then transferred to the acceptor end of tRNA(Glu).</text>
</comment>
<evidence type="ECO:0000256" key="3">
    <source>
        <dbReference type="ARBA" id="ARBA00022598"/>
    </source>
</evidence>
<proteinExistence type="inferred from homology"/>
<dbReference type="Gene3D" id="3.40.50.620">
    <property type="entry name" value="HUPs"/>
    <property type="match status" value="1"/>
</dbReference>
<dbReference type="InterPro" id="IPR049940">
    <property type="entry name" value="GluQ/Sye"/>
</dbReference>
<dbReference type="AlphaFoldDB" id="A0AAE4VKN1"/>
<dbReference type="SUPFAM" id="SSF52374">
    <property type="entry name" value="Nucleotidylyl transferase"/>
    <property type="match status" value="1"/>
</dbReference>
<gene>
    <name evidence="8" type="primary">gltX</name>
    <name evidence="10" type="ORF">Lyticum_00169</name>
</gene>
<comment type="caution">
    <text evidence="8">Lacks conserved residue(s) required for the propagation of feature annotation.</text>
</comment>
<dbReference type="PRINTS" id="PR00987">
    <property type="entry name" value="TRNASYNTHGLU"/>
</dbReference>
<keyword evidence="2 8" id="KW-0963">Cytoplasm</keyword>
<keyword evidence="3 8" id="KW-0436">Ligase</keyword>
<dbReference type="EMBL" id="JARGYU010000001">
    <property type="protein sequence ID" value="MDZ5761009.1"/>
    <property type="molecule type" value="Genomic_DNA"/>
</dbReference>
<dbReference type="PROSITE" id="PS00178">
    <property type="entry name" value="AA_TRNA_LIGASE_I"/>
    <property type="match status" value="1"/>
</dbReference>
<dbReference type="Proteomes" id="UP001289135">
    <property type="component" value="Unassembled WGS sequence"/>
</dbReference>
<dbReference type="InterPro" id="IPR001412">
    <property type="entry name" value="aa-tRNA-synth_I_CS"/>
</dbReference>
<dbReference type="SUPFAM" id="SSF48163">
    <property type="entry name" value="An anticodon-binding domain of class I aminoacyl-tRNA synthetases"/>
    <property type="match status" value="1"/>
</dbReference>
<keyword evidence="6 8" id="KW-0648">Protein biosynthesis</keyword>
<comment type="similarity">
    <text evidence="1 8">Belongs to the class-I aminoacyl-tRNA synthetase family. Glutamate--tRNA ligase type 1 subfamily.</text>
</comment>
<comment type="catalytic activity">
    <reaction evidence="8">
        <text>tRNA(Glu) + L-glutamate + ATP = L-glutamyl-tRNA(Glu) + AMP + diphosphate</text>
        <dbReference type="Rhea" id="RHEA:23540"/>
        <dbReference type="Rhea" id="RHEA-COMP:9663"/>
        <dbReference type="Rhea" id="RHEA-COMP:9680"/>
        <dbReference type="ChEBI" id="CHEBI:29985"/>
        <dbReference type="ChEBI" id="CHEBI:30616"/>
        <dbReference type="ChEBI" id="CHEBI:33019"/>
        <dbReference type="ChEBI" id="CHEBI:78442"/>
        <dbReference type="ChEBI" id="CHEBI:78520"/>
        <dbReference type="ChEBI" id="CHEBI:456215"/>
        <dbReference type="EC" id="6.1.1.17"/>
    </reaction>
</comment>
<organism evidence="10 11">
    <name type="scientific">Lyticum sinuosum</name>
    <dbReference type="NCBI Taxonomy" id="1332059"/>
    <lineage>
        <taxon>Bacteria</taxon>
        <taxon>Pseudomonadati</taxon>
        <taxon>Pseudomonadota</taxon>
        <taxon>Alphaproteobacteria</taxon>
        <taxon>Rickettsiales</taxon>
        <taxon>Lyticum</taxon>
    </lineage>
</organism>
<dbReference type="Gene3D" id="1.10.10.350">
    <property type="match status" value="1"/>
</dbReference>
<evidence type="ECO:0000256" key="8">
    <source>
        <dbReference type="HAMAP-Rule" id="MF_00022"/>
    </source>
</evidence>
<evidence type="ECO:0000256" key="2">
    <source>
        <dbReference type="ARBA" id="ARBA00022490"/>
    </source>
</evidence>
<feature type="short sequence motif" description="'KMSKS' region" evidence="8">
    <location>
        <begin position="245"/>
        <end position="249"/>
    </location>
</feature>
<keyword evidence="4 8" id="KW-0547">Nucleotide-binding</keyword>
<feature type="binding site" evidence="8">
    <location>
        <position position="248"/>
    </location>
    <ligand>
        <name>ATP</name>
        <dbReference type="ChEBI" id="CHEBI:30616"/>
    </ligand>
</feature>
<feature type="domain" description="Glutamyl/glutaminyl-tRNA synthetase class Ib catalytic" evidence="9">
    <location>
        <begin position="9"/>
        <end position="312"/>
    </location>
</feature>
<dbReference type="GO" id="GO:0006424">
    <property type="term" value="P:glutamyl-tRNA aminoacylation"/>
    <property type="evidence" value="ECO:0007669"/>
    <property type="project" value="UniProtKB-UniRule"/>
</dbReference>
<dbReference type="Pfam" id="PF00749">
    <property type="entry name" value="tRNA-synt_1c"/>
    <property type="match status" value="1"/>
</dbReference>
<keyword evidence="7 8" id="KW-0030">Aminoacyl-tRNA synthetase</keyword>
<dbReference type="InterPro" id="IPR000924">
    <property type="entry name" value="Glu/Gln-tRNA-synth"/>
</dbReference>
<evidence type="ECO:0000256" key="7">
    <source>
        <dbReference type="ARBA" id="ARBA00023146"/>
    </source>
</evidence>
<dbReference type="NCBIfam" id="TIGR00464">
    <property type="entry name" value="gltX_bact"/>
    <property type="match status" value="1"/>
</dbReference>
<keyword evidence="5 8" id="KW-0067">ATP-binding</keyword>
<evidence type="ECO:0000256" key="5">
    <source>
        <dbReference type="ARBA" id="ARBA00022840"/>
    </source>
</evidence>
<dbReference type="GO" id="GO:0005524">
    <property type="term" value="F:ATP binding"/>
    <property type="evidence" value="ECO:0007669"/>
    <property type="project" value="UniProtKB-UniRule"/>
</dbReference>
<feature type="short sequence motif" description="'HIGH' region" evidence="8">
    <location>
        <begin position="15"/>
        <end position="25"/>
    </location>
</feature>
<dbReference type="GO" id="GO:0000049">
    <property type="term" value="F:tRNA binding"/>
    <property type="evidence" value="ECO:0007669"/>
    <property type="project" value="InterPro"/>
</dbReference>
<dbReference type="InterPro" id="IPR008925">
    <property type="entry name" value="aa_tRNA-synth_I_cd-bd_sf"/>
</dbReference>
<evidence type="ECO:0000313" key="10">
    <source>
        <dbReference type="EMBL" id="MDZ5761009.1"/>
    </source>
</evidence>
<evidence type="ECO:0000256" key="4">
    <source>
        <dbReference type="ARBA" id="ARBA00022741"/>
    </source>
</evidence>
<dbReference type="InterPro" id="IPR020058">
    <property type="entry name" value="Glu/Gln-tRNA-synth_Ib_cat-dom"/>
</dbReference>
<dbReference type="GO" id="GO:0004818">
    <property type="term" value="F:glutamate-tRNA ligase activity"/>
    <property type="evidence" value="ECO:0007669"/>
    <property type="project" value="UniProtKB-UniRule"/>
</dbReference>
<evidence type="ECO:0000259" key="9">
    <source>
        <dbReference type="Pfam" id="PF00749"/>
    </source>
</evidence>
<comment type="subunit">
    <text evidence="8">Monomer.</text>
</comment>
<dbReference type="EC" id="6.1.1.17" evidence="8"/>
<protein>
    <recommendedName>
        <fullName evidence="8">Glutamate--tRNA ligase</fullName>
        <ecNumber evidence="8">6.1.1.17</ecNumber>
    </recommendedName>
    <alternativeName>
        <fullName evidence="8">Glutamyl-tRNA synthetase</fullName>
        <shortName evidence="8">GluRS</shortName>
    </alternativeName>
</protein>
<dbReference type="InterPro" id="IPR004527">
    <property type="entry name" value="Glu-tRNA-ligase_bac/mito"/>
</dbReference>
<comment type="subcellular location">
    <subcellularLocation>
        <location evidence="8">Cytoplasm</location>
    </subcellularLocation>
</comment>